<gene>
    <name evidence="5" type="primary">dbpA</name>
    <name evidence="10" type="ORF">I6U48_14650</name>
</gene>
<keyword evidence="11" id="KW-1185">Reference proteome</keyword>
<dbReference type="CDD" id="cd12500">
    <property type="entry name" value="RRM_BsYxiN_like"/>
    <property type="match status" value="1"/>
</dbReference>
<dbReference type="AlphaFoldDB" id="A0A949X4K4"/>
<comment type="similarity">
    <text evidence="5">Belongs to the DEAD box helicase family. DbpA subfamily.</text>
</comment>
<keyword evidence="3 5" id="KW-0347">Helicase</keyword>
<dbReference type="InterPro" id="IPR000629">
    <property type="entry name" value="RNA-helicase_DEAD-box_CS"/>
</dbReference>
<dbReference type="GO" id="GO:0000027">
    <property type="term" value="P:ribosomal large subunit assembly"/>
    <property type="evidence" value="ECO:0007669"/>
    <property type="project" value="UniProtKB-UniRule"/>
</dbReference>
<dbReference type="RefSeq" id="WP_218321209.1">
    <property type="nucleotide sequence ID" value="NZ_JAEEGC010000067.1"/>
</dbReference>
<dbReference type="PANTHER" id="PTHR47963:SF2">
    <property type="entry name" value="ATP-DEPENDENT RNA HELICASE DBPA"/>
    <property type="match status" value="1"/>
</dbReference>
<dbReference type="EC" id="3.6.4.13" evidence="5"/>
<dbReference type="HAMAP" id="MF_00965">
    <property type="entry name" value="DEAD_helicase_DbpA"/>
    <property type="match status" value="1"/>
</dbReference>
<feature type="domain" description="Helicase ATP-binding" evidence="7">
    <location>
        <begin position="35"/>
        <end position="205"/>
    </location>
</feature>
<dbReference type="Proteomes" id="UP000694308">
    <property type="component" value="Unassembled WGS sequence"/>
</dbReference>
<evidence type="ECO:0000259" key="8">
    <source>
        <dbReference type="PROSITE" id="PS51194"/>
    </source>
</evidence>
<comment type="function">
    <text evidence="5">DEAD-box RNA helicase involved in the assembly of the 50S ribosomal subunit. Has an RNA-dependent ATPase activity, which is specific for 23S rRNA, and a 3' to 5' RNA helicase activity that uses the energy of ATP hydrolysis to destabilize and unwind short rRNA duplexes.</text>
</comment>
<dbReference type="InterPro" id="IPR001650">
    <property type="entry name" value="Helicase_C-like"/>
</dbReference>
<feature type="domain" description="Helicase C-terminal" evidence="8">
    <location>
        <begin position="216"/>
        <end position="376"/>
    </location>
</feature>
<feature type="domain" description="DEAD-box RNA helicase Q" evidence="9">
    <location>
        <begin position="4"/>
        <end position="32"/>
    </location>
</feature>
<evidence type="ECO:0000256" key="4">
    <source>
        <dbReference type="ARBA" id="ARBA00022840"/>
    </source>
</evidence>
<keyword evidence="2 5" id="KW-0378">Hydrolase</keyword>
<dbReference type="GO" id="GO:0033592">
    <property type="term" value="F:RNA strand annealing activity"/>
    <property type="evidence" value="ECO:0007669"/>
    <property type="project" value="TreeGrafter"/>
</dbReference>
<evidence type="ECO:0000256" key="2">
    <source>
        <dbReference type="ARBA" id="ARBA00022801"/>
    </source>
</evidence>
<keyword evidence="5" id="KW-0694">RNA-binding</keyword>
<evidence type="ECO:0000256" key="6">
    <source>
        <dbReference type="PROSITE-ProRule" id="PRU00552"/>
    </source>
</evidence>
<dbReference type="InterPro" id="IPR028619">
    <property type="entry name" value="DEAD_helicase_DbpA"/>
</dbReference>
<proteinExistence type="inferred from homology"/>
<dbReference type="GO" id="GO:0034458">
    <property type="term" value="F:3'-5' RNA helicase activity"/>
    <property type="evidence" value="ECO:0007669"/>
    <property type="project" value="UniProtKB-UniRule"/>
</dbReference>
<dbReference type="PANTHER" id="PTHR47963">
    <property type="entry name" value="DEAD-BOX ATP-DEPENDENT RNA HELICASE 47, MITOCHONDRIAL"/>
    <property type="match status" value="1"/>
</dbReference>
<dbReference type="InterPro" id="IPR011545">
    <property type="entry name" value="DEAD/DEAH_box_helicase_dom"/>
</dbReference>
<dbReference type="InterPro" id="IPR050547">
    <property type="entry name" value="DEAD_box_RNA_helicases"/>
</dbReference>
<dbReference type="CDD" id="cd18787">
    <property type="entry name" value="SF2_C_DEAD"/>
    <property type="match status" value="1"/>
</dbReference>
<evidence type="ECO:0000259" key="7">
    <source>
        <dbReference type="PROSITE" id="PS51192"/>
    </source>
</evidence>
<dbReference type="GO" id="GO:0005829">
    <property type="term" value="C:cytosol"/>
    <property type="evidence" value="ECO:0007669"/>
    <property type="project" value="TreeGrafter"/>
</dbReference>
<protein>
    <recommendedName>
        <fullName evidence="5">ATP-dependent RNA helicase DbpA</fullName>
        <ecNumber evidence="5">3.6.4.13</ecNumber>
    </recommendedName>
</protein>
<dbReference type="GO" id="GO:0005524">
    <property type="term" value="F:ATP binding"/>
    <property type="evidence" value="ECO:0007669"/>
    <property type="project" value="UniProtKB-UniRule"/>
</dbReference>
<dbReference type="SMART" id="SM00490">
    <property type="entry name" value="HELICc"/>
    <property type="match status" value="1"/>
</dbReference>
<dbReference type="PROSITE" id="PS51194">
    <property type="entry name" value="HELICASE_CTER"/>
    <property type="match status" value="1"/>
</dbReference>
<comment type="catalytic activity">
    <reaction evidence="5">
        <text>ATP + H2O = ADP + phosphate + H(+)</text>
        <dbReference type="Rhea" id="RHEA:13065"/>
        <dbReference type="ChEBI" id="CHEBI:15377"/>
        <dbReference type="ChEBI" id="CHEBI:15378"/>
        <dbReference type="ChEBI" id="CHEBI:30616"/>
        <dbReference type="ChEBI" id="CHEBI:43474"/>
        <dbReference type="ChEBI" id="CHEBI:456216"/>
        <dbReference type="EC" id="3.6.4.13"/>
    </reaction>
</comment>
<feature type="short sequence motif" description="Q motif" evidence="6">
    <location>
        <begin position="4"/>
        <end position="32"/>
    </location>
</feature>
<dbReference type="GO" id="GO:0009409">
    <property type="term" value="P:response to cold"/>
    <property type="evidence" value="ECO:0007669"/>
    <property type="project" value="TreeGrafter"/>
</dbReference>
<dbReference type="Pfam" id="PF03880">
    <property type="entry name" value="DbpA"/>
    <property type="match status" value="1"/>
</dbReference>
<dbReference type="InterPro" id="IPR005580">
    <property type="entry name" value="DbpA/CsdA_RNA-bd_dom"/>
</dbReference>
<evidence type="ECO:0000313" key="10">
    <source>
        <dbReference type="EMBL" id="MBV7274143.1"/>
    </source>
</evidence>
<comment type="domain">
    <text evidence="5">Contains an N-terminal domain that binds non-specifically to RNA and a C-terminal domain that binds specifically and tightly to hairpin 92 of 23S rRNA.</text>
</comment>
<reference evidence="10" key="1">
    <citation type="submission" date="2020-12" db="EMBL/GenBank/DDBJ databases">
        <title>Clostridium thailandense sp. nov., a novel acetogenic bacterium isolated from peat land soil in Thailand.</title>
        <authorList>
            <person name="Chaikitkaew S."/>
            <person name="Birkeland N.K."/>
        </authorList>
    </citation>
    <scope>NUCLEOTIDE SEQUENCE</scope>
    <source>
        <strain evidence="10">PL3</strain>
    </source>
</reference>
<keyword evidence="1 5" id="KW-0547">Nucleotide-binding</keyword>
<comment type="caution">
    <text evidence="10">The sequence shown here is derived from an EMBL/GenBank/DDBJ whole genome shotgun (WGS) entry which is preliminary data.</text>
</comment>
<dbReference type="GO" id="GO:0005840">
    <property type="term" value="C:ribosome"/>
    <property type="evidence" value="ECO:0007669"/>
    <property type="project" value="TreeGrafter"/>
</dbReference>
<keyword evidence="5" id="KW-0963">Cytoplasm</keyword>
<evidence type="ECO:0000256" key="5">
    <source>
        <dbReference type="HAMAP-Rule" id="MF_00965"/>
    </source>
</evidence>
<dbReference type="SMART" id="SM00487">
    <property type="entry name" value="DEXDc"/>
    <property type="match status" value="1"/>
</dbReference>
<name>A0A949X4K4_9CLOT</name>
<evidence type="ECO:0000256" key="1">
    <source>
        <dbReference type="ARBA" id="ARBA00022741"/>
    </source>
</evidence>
<dbReference type="InterPro" id="IPR014014">
    <property type="entry name" value="RNA_helicase_DEAD_Q_motif"/>
</dbReference>
<keyword evidence="4 5" id="KW-0067">ATP-binding</keyword>
<evidence type="ECO:0000256" key="3">
    <source>
        <dbReference type="ARBA" id="ARBA00022806"/>
    </source>
</evidence>
<evidence type="ECO:0000259" key="9">
    <source>
        <dbReference type="PROSITE" id="PS51195"/>
    </source>
</evidence>
<dbReference type="CDD" id="cd00268">
    <property type="entry name" value="DEADc"/>
    <property type="match status" value="1"/>
</dbReference>
<dbReference type="PROSITE" id="PS51192">
    <property type="entry name" value="HELICASE_ATP_BIND_1"/>
    <property type="match status" value="1"/>
</dbReference>
<evidence type="ECO:0000313" key="11">
    <source>
        <dbReference type="Proteomes" id="UP000694308"/>
    </source>
</evidence>
<dbReference type="InterPro" id="IPR044742">
    <property type="entry name" value="DEAD/DEAH_RhlB"/>
</dbReference>
<sequence>MTDANFKNFDIGEEILKALEKLKYNKPSEVQKQVIPLALQGKDIIVKSQTGSGKTGAFAIPICEKVEIEESKLQALVLTPTRELAIQVKEDIKNIGRFKRVRSAAIFGKQPFSDQVRELKQRVHVVVGTPGRTLDHLKRGTVDIGDIKYLIIDEADEMLNMGFIEQVEGIINYLPKDRVTMLFSATIPEEIEKLCYKYMSNPENIEINSNNLTVEKIKQIYYEVESNKKFSFLKNIIYTERPDSCIIFCNLKDTVESLTQRLKSRGYSCSKLHGGMLQKDRIDMMESFKRGEFRFLVATDVAARGIDVENVTHVINYDIPMEKESYVHRIGRTGRAGKEGIAITLVSSKEYRFLREIEEYIGLNIEEGKLPSEEEIEKGREIFEEIIKVKHVFKNIKSVDLDKEIMKIHINAGKKKKIRAGDIVGAITNIKGVNAENIGVIDIQDNFSYVDILDGKGNLVINELQQTTIKGKSVRVQKAVK</sequence>
<keyword evidence="5" id="KW-0690">Ribosome biogenesis</keyword>
<dbReference type="GO" id="GO:0016787">
    <property type="term" value="F:hydrolase activity"/>
    <property type="evidence" value="ECO:0007669"/>
    <property type="project" value="UniProtKB-KW"/>
</dbReference>
<dbReference type="PROSITE" id="PS51195">
    <property type="entry name" value="Q_MOTIF"/>
    <property type="match status" value="1"/>
</dbReference>
<dbReference type="EMBL" id="JAEEGC010000067">
    <property type="protein sequence ID" value="MBV7274143.1"/>
    <property type="molecule type" value="Genomic_DNA"/>
</dbReference>
<dbReference type="Pfam" id="PF00271">
    <property type="entry name" value="Helicase_C"/>
    <property type="match status" value="1"/>
</dbReference>
<organism evidence="10 11">
    <name type="scientific">Clostridium thailandense</name>
    <dbReference type="NCBI Taxonomy" id="2794346"/>
    <lineage>
        <taxon>Bacteria</taxon>
        <taxon>Bacillati</taxon>
        <taxon>Bacillota</taxon>
        <taxon>Clostridia</taxon>
        <taxon>Eubacteriales</taxon>
        <taxon>Clostridiaceae</taxon>
        <taxon>Clostridium</taxon>
    </lineage>
</organism>
<accession>A0A949X4K4</accession>
<dbReference type="PROSITE" id="PS00039">
    <property type="entry name" value="DEAD_ATP_HELICASE"/>
    <property type="match status" value="1"/>
</dbReference>
<comment type="subcellular location">
    <subcellularLocation>
        <location evidence="5">Cytoplasm</location>
    </subcellularLocation>
</comment>
<dbReference type="InterPro" id="IPR014001">
    <property type="entry name" value="Helicase_ATP-bd"/>
</dbReference>
<dbReference type="Pfam" id="PF00270">
    <property type="entry name" value="DEAD"/>
    <property type="match status" value="1"/>
</dbReference>
<feature type="region of interest" description="Involved in 23S rRNA binding" evidence="5">
    <location>
        <begin position="406"/>
        <end position="481"/>
    </location>
</feature>